<dbReference type="Gene3D" id="2.60.120.260">
    <property type="entry name" value="Galactose-binding domain-like"/>
    <property type="match status" value="2"/>
</dbReference>
<dbReference type="EMBL" id="SIRE01000008">
    <property type="protein sequence ID" value="TBL79020.1"/>
    <property type="molecule type" value="Genomic_DNA"/>
</dbReference>
<feature type="domain" description="Alpha-L-rhamnosidase concanavalin-like" evidence="4">
    <location>
        <begin position="330"/>
        <end position="429"/>
    </location>
</feature>
<organism evidence="8 9">
    <name type="scientific">Paenibacillus thalictri</name>
    <dbReference type="NCBI Taxonomy" id="2527873"/>
    <lineage>
        <taxon>Bacteria</taxon>
        <taxon>Bacillati</taxon>
        <taxon>Bacillota</taxon>
        <taxon>Bacilli</taxon>
        <taxon>Bacillales</taxon>
        <taxon>Paenibacillaceae</taxon>
        <taxon>Paenibacillus</taxon>
    </lineage>
</organism>
<dbReference type="PIRSF" id="PIRSF010631">
    <property type="entry name" value="A-rhamnsds"/>
    <property type="match status" value="1"/>
</dbReference>
<evidence type="ECO:0000313" key="9">
    <source>
        <dbReference type="Proteomes" id="UP000293142"/>
    </source>
</evidence>
<evidence type="ECO:0000259" key="4">
    <source>
        <dbReference type="Pfam" id="PF05592"/>
    </source>
</evidence>
<keyword evidence="3" id="KW-0378">Hydrolase</keyword>
<dbReference type="SUPFAM" id="SSF48208">
    <property type="entry name" value="Six-hairpin glycosidases"/>
    <property type="match status" value="1"/>
</dbReference>
<evidence type="ECO:0000259" key="7">
    <source>
        <dbReference type="Pfam" id="PF17390"/>
    </source>
</evidence>
<dbReference type="Pfam" id="PF25788">
    <property type="entry name" value="Ig_Rha78A_N"/>
    <property type="match status" value="1"/>
</dbReference>
<dbReference type="EC" id="3.2.1.40" evidence="2"/>
<comment type="catalytic activity">
    <reaction evidence="1">
        <text>Hydrolysis of terminal non-reducing alpha-L-rhamnose residues in alpha-L-rhamnosides.</text>
        <dbReference type="EC" id="3.2.1.40"/>
    </reaction>
</comment>
<feature type="domain" description="Alpha-L-rhamnosidase six-hairpin glycosidase" evidence="6">
    <location>
        <begin position="436"/>
        <end position="785"/>
    </location>
</feature>
<evidence type="ECO:0000256" key="2">
    <source>
        <dbReference type="ARBA" id="ARBA00012652"/>
    </source>
</evidence>
<keyword evidence="9" id="KW-1185">Reference proteome</keyword>
<dbReference type="InterPro" id="IPR035396">
    <property type="entry name" value="Bac_rhamnosid6H"/>
</dbReference>
<dbReference type="RefSeq" id="WP_131013657.1">
    <property type="nucleotide sequence ID" value="NZ_SIRE01000008.1"/>
</dbReference>
<evidence type="ECO:0000256" key="1">
    <source>
        <dbReference type="ARBA" id="ARBA00001445"/>
    </source>
</evidence>
<dbReference type="Pfam" id="PF17389">
    <property type="entry name" value="Bac_rhamnosid6H"/>
    <property type="match status" value="1"/>
</dbReference>
<gene>
    <name evidence="8" type="ORF">EYB31_12405</name>
</gene>
<dbReference type="Pfam" id="PF08531">
    <property type="entry name" value="Bac_rhamnosid_N"/>
    <property type="match status" value="1"/>
</dbReference>
<dbReference type="Pfam" id="PF17390">
    <property type="entry name" value="Bac_rhamnosid_C"/>
    <property type="match status" value="1"/>
</dbReference>
<evidence type="ECO:0000259" key="6">
    <source>
        <dbReference type="Pfam" id="PF17389"/>
    </source>
</evidence>
<sequence>MKKVSVYDLRCEYKRNPLGMDVQIPRFFWKLSVEAQGAKQSAYRIQVSTHPYMDGAALLWDSGVVDTDQSVHVDYAGTALKPRTRYWYRVRVKLADGTESDWSETAYWETGLMSPQAWQAAWITAELPASPSLEEDPCHYVRTAFTLHENPVSARVYATAHGVYRLFLNGRDADDTRMAPGWTSYHKRLQYQSYDVTELLTEGSNALGVVLGNGWYSGNLAWTGGRSLYGKERGLLLELHVTYADGSEQCIFTDADGNWKASEGALRMSEIYHGETYDARQEAKGWAEPHFNDAAWTQVQRQAWSKDLLIAQENEPVRVIQELLPIRTLRTPKGETVLDLGQNMVGWMRFTVNEAPGTVIRLQHAEVLDKEGNFYTGNLRTAKQTVTYICHGEGEETFEPLFSFQGFRYVLVEGVSEDKLEGRFVGCVAHSDLEPAGSFETSDELLNQLWRNILWGQKGNFLDVPTDCPQRDERLGWTGDAQVFIRTSTFLMDVAPFFTKWLRDLAADQLKNGGVPFVIPFIPFNDQFTEDDSNHSSSAWGDAAVICPWTMYEVYGDVRLLKQQYPSMKAWVEYIHSRGDNEFLWNTGFHFGDWLALDGKDGSYIGQTPTDLIATAFYAHCADLLSRSAEALGYSDDAAAYRELHRNVVENFRKEFVSPNGRVIAPTQTAYVLALMFDLLEERHRERAAGILASLIEKNDCKLTTGFVGTPYLCPVLTRYGYNDLAYKLVLQKEYPSWLYSVTQGATTIWEHWDGIKPDGSFWSDNMNSYNHYAYGSVGEWLYRSAAGIDTLDGQPGYKRFRIAPQFGEQLNYVRASYESIYGTIRSSWEKNSDGSIDVEITVPANTEAVVVLPGHANQTVGSGTYRFECKLEDGNRLVGS</sequence>
<dbReference type="InterPro" id="IPR016007">
    <property type="entry name" value="Alpha_rhamnosid"/>
</dbReference>
<evidence type="ECO:0000259" key="5">
    <source>
        <dbReference type="Pfam" id="PF08531"/>
    </source>
</evidence>
<dbReference type="PANTHER" id="PTHR33307:SF6">
    <property type="entry name" value="ALPHA-RHAMNOSIDASE (EUROFUNG)-RELATED"/>
    <property type="match status" value="1"/>
</dbReference>
<evidence type="ECO:0000256" key="3">
    <source>
        <dbReference type="ARBA" id="ARBA00022801"/>
    </source>
</evidence>
<accession>A0A4Q9DTJ7</accession>
<dbReference type="InterPro" id="IPR013737">
    <property type="entry name" value="Bac_rhamnosid_N"/>
</dbReference>
<dbReference type="InterPro" id="IPR036116">
    <property type="entry name" value="FN3_sf"/>
</dbReference>
<dbReference type="AlphaFoldDB" id="A0A4Q9DTJ7"/>
<dbReference type="OrthoDB" id="9761045at2"/>
<dbReference type="GO" id="GO:0005975">
    <property type="term" value="P:carbohydrate metabolic process"/>
    <property type="evidence" value="ECO:0007669"/>
    <property type="project" value="InterPro"/>
</dbReference>
<dbReference type="Gene3D" id="1.50.10.10">
    <property type="match status" value="1"/>
</dbReference>
<dbReference type="InterPro" id="IPR012341">
    <property type="entry name" value="6hp_glycosidase-like_sf"/>
</dbReference>
<evidence type="ECO:0000313" key="8">
    <source>
        <dbReference type="EMBL" id="TBL79020.1"/>
    </source>
</evidence>
<dbReference type="Gene3D" id="2.60.420.10">
    <property type="entry name" value="Maltose phosphorylase, domain 3"/>
    <property type="match status" value="1"/>
</dbReference>
<protein>
    <recommendedName>
        <fullName evidence="2">alpha-L-rhamnosidase</fullName>
        <ecNumber evidence="2">3.2.1.40</ecNumber>
    </recommendedName>
</protein>
<name>A0A4Q9DTJ7_9BACL</name>
<reference evidence="8 9" key="1">
    <citation type="submission" date="2019-02" db="EMBL/GenBank/DDBJ databases">
        <title>Paenibacillus sp. nov., isolated from surface-sterilized tissue of Thalictrum simplex L.</title>
        <authorList>
            <person name="Tuo L."/>
        </authorList>
    </citation>
    <scope>NUCLEOTIDE SEQUENCE [LARGE SCALE GENOMIC DNA]</scope>
    <source>
        <strain evidence="8 9">N2SHLJ1</strain>
    </source>
</reference>
<dbReference type="InterPro" id="IPR013783">
    <property type="entry name" value="Ig-like_fold"/>
</dbReference>
<feature type="domain" description="Bacterial alpha-L-rhamnosidase N-terminal" evidence="5">
    <location>
        <begin position="151"/>
        <end position="320"/>
    </location>
</feature>
<dbReference type="Pfam" id="PF05592">
    <property type="entry name" value="Bac_rhamnosid"/>
    <property type="match status" value="1"/>
</dbReference>
<dbReference type="SUPFAM" id="SSF49265">
    <property type="entry name" value="Fibronectin type III"/>
    <property type="match status" value="1"/>
</dbReference>
<dbReference type="Proteomes" id="UP000293142">
    <property type="component" value="Unassembled WGS sequence"/>
</dbReference>
<dbReference type="InterPro" id="IPR008902">
    <property type="entry name" value="Rhamnosid_concanavalin"/>
</dbReference>
<dbReference type="InterPro" id="IPR035398">
    <property type="entry name" value="Bac_rhamnosid_C"/>
</dbReference>
<dbReference type="GO" id="GO:0030596">
    <property type="term" value="F:alpha-L-rhamnosidase activity"/>
    <property type="evidence" value="ECO:0007669"/>
    <property type="project" value="UniProtKB-EC"/>
</dbReference>
<dbReference type="Gene3D" id="2.60.40.10">
    <property type="entry name" value="Immunoglobulins"/>
    <property type="match status" value="1"/>
</dbReference>
<dbReference type="PANTHER" id="PTHR33307">
    <property type="entry name" value="ALPHA-RHAMNOSIDASE (EUROFUNG)"/>
    <property type="match status" value="1"/>
</dbReference>
<feature type="domain" description="Alpha-L-rhamnosidase C-terminal" evidence="7">
    <location>
        <begin position="788"/>
        <end position="864"/>
    </location>
</feature>
<dbReference type="InterPro" id="IPR008928">
    <property type="entry name" value="6-hairpin_glycosidase_sf"/>
</dbReference>
<comment type="caution">
    <text evidence="8">The sequence shown here is derived from an EMBL/GenBank/DDBJ whole genome shotgun (WGS) entry which is preliminary data.</text>
</comment>
<proteinExistence type="predicted"/>